<dbReference type="Gramene" id="TVT97720">
    <property type="protein sequence ID" value="TVT97720"/>
    <property type="gene ID" value="EJB05_57019"/>
</dbReference>
<name>A0A5J9SEJ4_9POAL</name>
<evidence type="ECO:0000313" key="2">
    <source>
        <dbReference type="EMBL" id="TVT97720.1"/>
    </source>
</evidence>
<sequence>ARPRPGPALLHLLQRPPRRAPPRPCHLLHLRHLPPRRAPPSTRPDAPALDPPRPGPDFFSTSGSATPPPACCPGPFPPRPSSPPPARKLESELAAMFYMEMQFILVRQF</sequence>
<reference evidence="2 3" key="1">
    <citation type="journal article" date="2019" name="Sci. Rep.">
        <title>A high-quality genome of Eragrostis curvula grass provides insights into Poaceae evolution and supports new strategies to enhance forage quality.</title>
        <authorList>
            <person name="Carballo J."/>
            <person name="Santos B.A.C.M."/>
            <person name="Zappacosta D."/>
            <person name="Garbus I."/>
            <person name="Selva J.P."/>
            <person name="Gallo C.A."/>
            <person name="Diaz A."/>
            <person name="Albertini E."/>
            <person name="Caccamo M."/>
            <person name="Echenique V."/>
        </authorList>
    </citation>
    <scope>NUCLEOTIDE SEQUENCE [LARGE SCALE GENOMIC DNA]</scope>
    <source>
        <strain evidence="3">cv. Victoria</strain>
        <tissue evidence="2">Leaf</tissue>
    </source>
</reference>
<protein>
    <submittedName>
        <fullName evidence="2">Uncharacterized protein</fullName>
    </submittedName>
</protein>
<evidence type="ECO:0000313" key="3">
    <source>
        <dbReference type="Proteomes" id="UP000324897"/>
    </source>
</evidence>
<proteinExistence type="predicted"/>
<dbReference type="AlphaFoldDB" id="A0A5J9SEJ4"/>
<gene>
    <name evidence="2" type="ORF">EJB05_57019</name>
</gene>
<feature type="compositionally biased region" description="Basic residues" evidence="1">
    <location>
        <begin position="16"/>
        <end position="35"/>
    </location>
</feature>
<accession>A0A5J9SEJ4</accession>
<feature type="region of interest" description="Disordered" evidence="1">
    <location>
        <begin position="1"/>
        <end position="87"/>
    </location>
</feature>
<feature type="non-terminal residue" evidence="2">
    <location>
        <position position="1"/>
    </location>
</feature>
<feature type="compositionally biased region" description="Pro residues" evidence="1">
    <location>
        <begin position="66"/>
        <end position="86"/>
    </location>
</feature>
<keyword evidence="3" id="KW-1185">Reference proteome</keyword>
<dbReference type="EMBL" id="RWGY01000956">
    <property type="protein sequence ID" value="TVT97720.1"/>
    <property type="molecule type" value="Genomic_DNA"/>
</dbReference>
<evidence type="ECO:0000256" key="1">
    <source>
        <dbReference type="SAM" id="MobiDB-lite"/>
    </source>
</evidence>
<comment type="caution">
    <text evidence="2">The sequence shown here is derived from an EMBL/GenBank/DDBJ whole genome shotgun (WGS) entry which is preliminary data.</text>
</comment>
<dbReference type="Proteomes" id="UP000324897">
    <property type="component" value="Unassembled WGS sequence"/>
</dbReference>
<organism evidence="2 3">
    <name type="scientific">Eragrostis curvula</name>
    <name type="common">weeping love grass</name>
    <dbReference type="NCBI Taxonomy" id="38414"/>
    <lineage>
        <taxon>Eukaryota</taxon>
        <taxon>Viridiplantae</taxon>
        <taxon>Streptophyta</taxon>
        <taxon>Embryophyta</taxon>
        <taxon>Tracheophyta</taxon>
        <taxon>Spermatophyta</taxon>
        <taxon>Magnoliopsida</taxon>
        <taxon>Liliopsida</taxon>
        <taxon>Poales</taxon>
        <taxon>Poaceae</taxon>
        <taxon>PACMAD clade</taxon>
        <taxon>Chloridoideae</taxon>
        <taxon>Eragrostideae</taxon>
        <taxon>Eragrostidinae</taxon>
        <taxon>Eragrostis</taxon>
    </lineage>
</organism>